<dbReference type="Proteomes" id="UP000198740">
    <property type="component" value="Unassembled WGS sequence"/>
</dbReference>
<proteinExistence type="predicted"/>
<dbReference type="OrthoDB" id="7069411at2"/>
<dbReference type="Proteomes" id="UP000317267">
    <property type="component" value="Unassembled WGS sequence"/>
</dbReference>
<name>A0A1H1IHD8_9PSED</name>
<dbReference type="EMBL" id="VFES01000012">
    <property type="protein sequence ID" value="TWR64260.1"/>
    <property type="molecule type" value="Genomic_DNA"/>
</dbReference>
<dbReference type="AlphaFoldDB" id="A0A1H1IHD8"/>
<comment type="caution">
    <text evidence="2">The sequence shown here is derived from an EMBL/GenBank/DDBJ whole genome shotgun (WGS) entry which is preliminary data.</text>
</comment>
<dbReference type="RefSeq" id="WP_090407560.1">
    <property type="nucleotide sequence ID" value="NZ_FNKM01000002.1"/>
</dbReference>
<gene>
    <name evidence="2" type="ORF">FIV39_18905</name>
    <name evidence="1" type="ORF">SAMN04490186_5696</name>
</gene>
<organism evidence="2 4">
    <name type="scientific">Pseudomonas grimontii</name>
    <dbReference type="NCBI Taxonomy" id="129847"/>
    <lineage>
        <taxon>Bacteria</taxon>
        <taxon>Pseudomonadati</taxon>
        <taxon>Pseudomonadota</taxon>
        <taxon>Gammaproteobacteria</taxon>
        <taxon>Pseudomonadales</taxon>
        <taxon>Pseudomonadaceae</taxon>
        <taxon>Pseudomonas</taxon>
    </lineage>
</organism>
<protein>
    <submittedName>
        <fullName evidence="2">Uncharacterized protein</fullName>
    </submittedName>
</protein>
<evidence type="ECO:0000313" key="2">
    <source>
        <dbReference type="EMBL" id="TWR64260.1"/>
    </source>
</evidence>
<dbReference type="EMBL" id="FNKM01000002">
    <property type="protein sequence ID" value="SDR36969.1"/>
    <property type="molecule type" value="Genomic_DNA"/>
</dbReference>
<reference evidence="2 4" key="2">
    <citation type="submission" date="2019-06" db="EMBL/GenBank/DDBJ databases">
        <title>Pseudomonas bimorpha sp. nov. isolated from bovine raw milk and skim milk concentrate.</title>
        <authorList>
            <person name="Hofmann K."/>
            <person name="Huptas C."/>
            <person name="Doll E."/>
            <person name="Scherer S."/>
            <person name="Wenning M."/>
        </authorList>
    </citation>
    <scope>NUCLEOTIDE SEQUENCE [LARGE SCALE GENOMIC DNA]</scope>
    <source>
        <strain evidence="2 4">DSM 17515</strain>
    </source>
</reference>
<evidence type="ECO:0000313" key="3">
    <source>
        <dbReference type="Proteomes" id="UP000198740"/>
    </source>
</evidence>
<sequence>MANFKNAFDQGLKAAADAAAVIAEINSVFDEVNTEISAASDGKVNIRRETRSDRTSMAALLGLGLFSSKQPEPEIKYITYIVAINPLAESSNKADIGQVDIDKRGYPCEIKFGGDKYLCEDKKGLERVLSLMLSDPEVGKQLSKLIRLPVASIQDPE</sequence>
<evidence type="ECO:0000313" key="4">
    <source>
        <dbReference type="Proteomes" id="UP000317267"/>
    </source>
</evidence>
<accession>A0A1H1IHD8</accession>
<reference evidence="1 3" key="1">
    <citation type="submission" date="2016-10" db="EMBL/GenBank/DDBJ databases">
        <authorList>
            <person name="Varghese N."/>
            <person name="Submissions S."/>
        </authorList>
    </citation>
    <scope>NUCLEOTIDE SEQUENCE [LARGE SCALE GENOMIC DNA]</scope>
    <source>
        <strain evidence="1 3">BS2976</strain>
    </source>
</reference>
<evidence type="ECO:0000313" key="1">
    <source>
        <dbReference type="EMBL" id="SDR36969.1"/>
    </source>
</evidence>
<keyword evidence="3" id="KW-1185">Reference proteome</keyword>